<evidence type="ECO:0000313" key="1">
    <source>
        <dbReference type="EMBL" id="AUO78827.1"/>
    </source>
</evidence>
<evidence type="ECO:0000313" key="2">
    <source>
        <dbReference type="Proteomes" id="UP000240294"/>
    </source>
</evidence>
<accession>A0A2I6UFY6</accession>
<dbReference type="EMBL" id="MG746602">
    <property type="protein sequence ID" value="AUO78827.1"/>
    <property type="molecule type" value="Genomic_DNA"/>
</dbReference>
<name>A0A2I6UFY6_9CAUD</name>
<keyword evidence="2" id="KW-1185">Reference proteome</keyword>
<dbReference type="Proteomes" id="UP000240294">
    <property type="component" value="Genome"/>
</dbReference>
<proteinExistence type="predicted"/>
<organism evidence="1 2">
    <name type="scientific">Klebsiella phage vB_Kpn_F48</name>
    <dbReference type="NCBI Taxonomy" id="2070028"/>
    <lineage>
        <taxon>Viruses</taxon>
        <taxon>Duplodnaviria</taxon>
        <taxon>Heunggongvirae</taxon>
        <taxon>Uroviricota</taxon>
        <taxon>Caudoviricetes</taxon>
        <taxon>Marfavirus</taxon>
        <taxon>Marfavirus F48</taxon>
    </lineage>
</organism>
<reference evidence="2" key="1">
    <citation type="submission" date="2018-01" db="EMBL/GenBank/DDBJ databases">
        <title>Direct submission.</title>
        <authorList>
            <person name="Ciacci N."/>
        </authorList>
    </citation>
    <scope>NUCLEOTIDE SEQUENCE [LARGE SCALE GENOMIC DNA]</scope>
</reference>
<gene>
    <name evidence="1" type="ORF">vBKpnF48_202</name>
</gene>
<protein>
    <submittedName>
        <fullName evidence="1">Uncharacterized protein</fullName>
    </submittedName>
</protein>
<sequence>MELYKFASEDARQKFELSSWEIDNALAKLLKGKVFSLAEKKPNGTVIAIKVEGEHYNAKRLRKEYPGLMIDDCAEALFTDDEIGTLVVKVPAPVEKFCVMTADGNSGFLIRAHDMTLERAEEVASLYVRDNEDSQAIVIKKISSFTAKKEIIVDKVQY</sequence>